<proteinExistence type="predicted"/>
<dbReference type="EMBL" id="UWPJ01000039">
    <property type="protein sequence ID" value="VCU72369.1"/>
    <property type="molecule type" value="Genomic_DNA"/>
</dbReference>
<gene>
    <name evidence="1" type="ORF">PIGHUM_04468</name>
</gene>
<keyword evidence="2" id="KW-1185">Reference proteome</keyword>
<evidence type="ECO:0008006" key="3">
    <source>
        <dbReference type="Google" id="ProtNLM"/>
    </source>
</evidence>
<dbReference type="Proteomes" id="UP000277294">
    <property type="component" value="Unassembled WGS sequence"/>
</dbReference>
<dbReference type="RefSeq" id="WP_124081936.1">
    <property type="nucleotide sequence ID" value="NZ_UWPJ01000039.1"/>
</dbReference>
<dbReference type="Gene3D" id="3.40.50.300">
    <property type="entry name" value="P-loop containing nucleotide triphosphate hydrolases"/>
    <property type="match status" value="1"/>
</dbReference>
<dbReference type="OrthoDB" id="9775154at2"/>
<name>A0A3P4B7T9_9BURK</name>
<protein>
    <recommendedName>
        <fullName evidence="3">Terminase-like family protein</fullName>
    </recommendedName>
</protein>
<sequence>MARRRKNRNLLEDPRYGDFVERYHADPLRFAVEVTGFLPSEDQEALFQGITEPNAKVSVVSGTGTGKTAAFARIALWHLLCFPLAFYEGKVEIGSNTYIGAPFIQQVADGIWKEMQDARVAIGNGPHAWILDFFTITKTRVHVNGYADQWFVTQIAMKKGEAIGVAGKHRYWQLIIIDEAAGVGDDHFDVIDGTQTQPGNRTLMASQGARSAGRFYDSHHTLSIKNGGSWLPLRFSSERSPFVTTKWLLDRANESGGRNSVEYQIRVLGLFAQSSSNVLLTRADIEEGFKPRKIIQDDEPFGLVVLSDVALGEYRDDSVAIVAKVIGDADHGPDARRVEFIEIPICSNDKNEIDLAGDLVNLVGKLSNAALYVDAGGVGATVCKLIERSGATVTRVNWGAPCFKNEYKQRFYNLRACAMVRFRDAIRQGRVVLPQGLPKKLVEKIIDQGSRLPYYFSEAGGLRYVMQSKEDMRKAGIKSPDLIDAMSFVFLEGATYMVAGGAASEATNLTEAVLDKAEDMFADVE</sequence>
<dbReference type="SUPFAM" id="SSF52540">
    <property type="entry name" value="P-loop containing nucleoside triphosphate hydrolases"/>
    <property type="match status" value="1"/>
</dbReference>
<dbReference type="AlphaFoldDB" id="A0A3P4B7T9"/>
<organism evidence="1 2">
    <name type="scientific">Pigmentiphaga humi</name>
    <dbReference type="NCBI Taxonomy" id="2478468"/>
    <lineage>
        <taxon>Bacteria</taxon>
        <taxon>Pseudomonadati</taxon>
        <taxon>Pseudomonadota</taxon>
        <taxon>Betaproteobacteria</taxon>
        <taxon>Burkholderiales</taxon>
        <taxon>Alcaligenaceae</taxon>
        <taxon>Pigmentiphaga</taxon>
    </lineage>
</organism>
<accession>A0A3P4B7T9</accession>
<reference evidence="1 2" key="1">
    <citation type="submission" date="2018-10" db="EMBL/GenBank/DDBJ databases">
        <authorList>
            <person name="Criscuolo A."/>
        </authorList>
    </citation>
    <scope>NUCLEOTIDE SEQUENCE [LARGE SCALE GENOMIC DNA]</scope>
    <source>
        <strain evidence="1">DnA1</strain>
    </source>
</reference>
<dbReference type="InterPro" id="IPR027417">
    <property type="entry name" value="P-loop_NTPase"/>
</dbReference>
<evidence type="ECO:0000313" key="2">
    <source>
        <dbReference type="Proteomes" id="UP000277294"/>
    </source>
</evidence>
<evidence type="ECO:0000313" key="1">
    <source>
        <dbReference type="EMBL" id="VCU72369.1"/>
    </source>
</evidence>
<dbReference type="Gene3D" id="3.30.420.240">
    <property type="match status" value="1"/>
</dbReference>